<feature type="compositionally biased region" description="Low complexity" evidence="7">
    <location>
        <begin position="224"/>
        <end position="235"/>
    </location>
</feature>
<sequence>MATPGARHWEQNKEATVYVGNIHEDVTQQLLTELMNHHGRVRTINMPVDRVNGKHQGFGFVEFVSEADAEYAINILNGQRLYGTSIRMNKASADKQKTIEVGAELFVGNLDSMVDEKTLYDIFSSFGTLTSVPKVARDELNMSKGYGFISYADFDASDNAIANMHNQMVASKQISVQYAYKKDGKGERHGDEAERLLASQAKHHGVAPAVQSLPAHLFQAAPAAAPPMGRGVPGAPNGPSGGYANPPPPRGPPMSQMPPSLPPPPSGLPARPPSGAPANPNYYPPPANFANPPPPGFNSGAPGYGR</sequence>
<evidence type="ECO:0000256" key="6">
    <source>
        <dbReference type="PROSITE-ProRule" id="PRU00176"/>
    </source>
</evidence>
<gene>
    <name evidence="9" type="ORF">PDIGIT_LOCUS6544</name>
</gene>
<accession>A0A9W4UBX7</accession>
<dbReference type="GO" id="GO:0048026">
    <property type="term" value="P:positive regulation of mRNA splicing, via spliceosome"/>
    <property type="evidence" value="ECO:0007669"/>
    <property type="project" value="TreeGrafter"/>
</dbReference>
<feature type="compositionally biased region" description="Pro residues" evidence="7">
    <location>
        <begin position="245"/>
        <end position="275"/>
    </location>
</feature>
<dbReference type="GO" id="GO:0005686">
    <property type="term" value="C:U2 snRNP"/>
    <property type="evidence" value="ECO:0007669"/>
    <property type="project" value="TreeGrafter"/>
</dbReference>
<proteinExistence type="inferred from homology"/>
<keyword evidence="3" id="KW-0677">Repeat</keyword>
<feature type="domain" description="RRM" evidence="8">
    <location>
        <begin position="15"/>
        <end position="93"/>
    </location>
</feature>
<dbReference type="Proteomes" id="UP001152607">
    <property type="component" value="Unassembled WGS sequence"/>
</dbReference>
<dbReference type="InterPro" id="IPR035979">
    <property type="entry name" value="RBD_domain_sf"/>
</dbReference>
<feature type="compositionally biased region" description="Low complexity" evidence="7">
    <location>
        <begin position="297"/>
        <end position="306"/>
    </location>
</feature>
<dbReference type="PANTHER" id="PTHR48030:SF3">
    <property type="entry name" value="SPLICING FACTOR 3B SUBUNIT 4"/>
    <property type="match status" value="1"/>
</dbReference>
<comment type="similarity">
    <text evidence="2">Belongs to the SF3B4 family.</text>
</comment>
<feature type="compositionally biased region" description="Pro residues" evidence="7">
    <location>
        <begin position="282"/>
        <end position="296"/>
    </location>
</feature>
<dbReference type="Gene3D" id="3.30.70.330">
    <property type="match status" value="2"/>
</dbReference>
<evidence type="ECO:0000313" key="9">
    <source>
        <dbReference type="EMBL" id="CAI6333503.1"/>
    </source>
</evidence>
<dbReference type="Pfam" id="PF00076">
    <property type="entry name" value="RRM_1"/>
    <property type="match status" value="2"/>
</dbReference>
<protein>
    <recommendedName>
        <fullName evidence="8">RRM domain-containing protein</fullName>
    </recommendedName>
</protein>
<feature type="region of interest" description="Disordered" evidence="7">
    <location>
        <begin position="224"/>
        <end position="306"/>
    </location>
</feature>
<dbReference type="InterPro" id="IPR052084">
    <property type="entry name" value="SF3B4_spliceosome_assoc"/>
</dbReference>
<dbReference type="GO" id="GO:0005730">
    <property type="term" value="C:nucleolus"/>
    <property type="evidence" value="ECO:0007669"/>
    <property type="project" value="TreeGrafter"/>
</dbReference>
<evidence type="ECO:0000256" key="4">
    <source>
        <dbReference type="ARBA" id="ARBA00022884"/>
    </source>
</evidence>
<keyword evidence="5" id="KW-0539">Nucleus</keyword>
<reference evidence="9" key="1">
    <citation type="submission" date="2023-01" db="EMBL/GenBank/DDBJ databases">
        <authorList>
            <person name="Van Ghelder C."/>
            <person name="Rancurel C."/>
        </authorList>
    </citation>
    <scope>NUCLEOTIDE SEQUENCE</scope>
    <source>
        <strain evidence="9">CNCM I-4278</strain>
    </source>
</reference>
<organism evidence="9 10">
    <name type="scientific">Periconia digitata</name>
    <dbReference type="NCBI Taxonomy" id="1303443"/>
    <lineage>
        <taxon>Eukaryota</taxon>
        <taxon>Fungi</taxon>
        <taxon>Dikarya</taxon>
        <taxon>Ascomycota</taxon>
        <taxon>Pezizomycotina</taxon>
        <taxon>Dothideomycetes</taxon>
        <taxon>Pleosporomycetidae</taxon>
        <taxon>Pleosporales</taxon>
        <taxon>Massarineae</taxon>
        <taxon>Periconiaceae</taxon>
        <taxon>Periconia</taxon>
    </lineage>
</organism>
<name>A0A9W4UBX7_9PLEO</name>
<evidence type="ECO:0000259" key="8">
    <source>
        <dbReference type="PROSITE" id="PS50102"/>
    </source>
</evidence>
<evidence type="ECO:0000256" key="5">
    <source>
        <dbReference type="ARBA" id="ARBA00023242"/>
    </source>
</evidence>
<evidence type="ECO:0000256" key="2">
    <source>
        <dbReference type="ARBA" id="ARBA00008363"/>
    </source>
</evidence>
<dbReference type="OrthoDB" id="10259687at2759"/>
<comment type="subcellular location">
    <subcellularLocation>
        <location evidence="1">Nucleus</location>
    </subcellularLocation>
</comment>
<evidence type="ECO:0000256" key="7">
    <source>
        <dbReference type="SAM" id="MobiDB-lite"/>
    </source>
</evidence>
<dbReference type="PROSITE" id="PS50102">
    <property type="entry name" value="RRM"/>
    <property type="match status" value="2"/>
</dbReference>
<dbReference type="GO" id="GO:0071011">
    <property type="term" value="C:precatalytic spliceosome"/>
    <property type="evidence" value="ECO:0007669"/>
    <property type="project" value="TreeGrafter"/>
</dbReference>
<dbReference type="EMBL" id="CAOQHR010000004">
    <property type="protein sequence ID" value="CAI6333503.1"/>
    <property type="molecule type" value="Genomic_DNA"/>
</dbReference>
<keyword evidence="4 6" id="KW-0694">RNA-binding</keyword>
<dbReference type="GO" id="GO:0000398">
    <property type="term" value="P:mRNA splicing, via spliceosome"/>
    <property type="evidence" value="ECO:0007669"/>
    <property type="project" value="UniProtKB-ARBA"/>
</dbReference>
<dbReference type="SMART" id="SM00360">
    <property type="entry name" value="RRM"/>
    <property type="match status" value="2"/>
</dbReference>
<evidence type="ECO:0000256" key="3">
    <source>
        <dbReference type="ARBA" id="ARBA00022737"/>
    </source>
</evidence>
<feature type="domain" description="RRM" evidence="8">
    <location>
        <begin position="103"/>
        <end position="181"/>
    </location>
</feature>
<comment type="caution">
    <text evidence="9">The sequence shown here is derived from an EMBL/GenBank/DDBJ whole genome shotgun (WGS) entry which is preliminary data.</text>
</comment>
<dbReference type="InterPro" id="IPR012677">
    <property type="entry name" value="Nucleotide-bd_a/b_plait_sf"/>
</dbReference>
<dbReference type="GO" id="GO:0003723">
    <property type="term" value="F:RNA binding"/>
    <property type="evidence" value="ECO:0007669"/>
    <property type="project" value="UniProtKB-UniRule"/>
</dbReference>
<dbReference type="AlphaFoldDB" id="A0A9W4UBX7"/>
<dbReference type="FunFam" id="3.30.70.330:FF:000895">
    <property type="entry name" value="Hsh49p"/>
    <property type="match status" value="1"/>
</dbReference>
<evidence type="ECO:0000256" key="1">
    <source>
        <dbReference type="ARBA" id="ARBA00004123"/>
    </source>
</evidence>
<dbReference type="PANTHER" id="PTHR48030">
    <property type="entry name" value="SPLICING FACTOR 3B SUBUNIT 4"/>
    <property type="match status" value="1"/>
</dbReference>
<evidence type="ECO:0000313" key="10">
    <source>
        <dbReference type="Proteomes" id="UP001152607"/>
    </source>
</evidence>
<keyword evidence="10" id="KW-1185">Reference proteome</keyword>
<dbReference type="InterPro" id="IPR000504">
    <property type="entry name" value="RRM_dom"/>
</dbReference>
<dbReference type="FunFam" id="3.30.70.330:FF:000505">
    <property type="entry name" value="Splicing factor 3B subunit 4"/>
    <property type="match status" value="1"/>
</dbReference>
<dbReference type="SUPFAM" id="SSF54928">
    <property type="entry name" value="RNA-binding domain, RBD"/>
    <property type="match status" value="1"/>
</dbReference>